<comment type="caution">
    <text evidence="1">The sequence shown here is derived from an EMBL/GenBank/DDBJ whole genome shotgun (WGS) entry which is preliminary data.</text>
</comment>
<dbReference type="Proteomes" id="UP000550787">
    <property type="component" value="Unassembled WGS sequence"/>
</dbReference>
<name>A0A7W4FCD8_GLUDI</name>
<gene>
    <name evidence="1" type="ORF">HLH33_02490</name>
</gene>
<dbReference type="AlphaFoldDB" id="A0A7W4FCD8"/>
<proteinExistence type="predicted"/>
<reference evidence="1 2" key="1">
    <citation type="submission" date="2020-04" db="EMBL/GenBank/DDBJ databases">
        <title>Description of novel Gluconacetobacter.</title>
        <authorList>
            <person name="Sombolestani A."/>
        </authorList>
    </citation>
    <scope>NUCLEOTIDE SEQUENCE [LARGE SCALE GENOMIC DNA]</scope>
    <source>
        <strain evidence="1 2">LMG 7603</strain>
    </source>
</reference>
<dbReference type="RefSeq" id="WP_183115358.1">
    <property type="nucleotide sequence ID" value="NZ_JABEQG010000002.1"/>
</dbReference>
<accession>A0A7W4FCD8</accession>
<evidence type="ECO:0000313" key="1">
    <source>
        <dbReference type="EMBL" id="MBB2155186.1"/>
    </source>
</evidence>
<dbReference type="EMBL" id="JABEQG010000002">
    <property type="protein sequence ID" value="MBB2155186.1"/>
    <property type="molecule type" value="Genomic_DNA"/>
</dbReference>
<evidence type="ECO:0000313" key="2">
    <source>
        <dbReference type="Proteomes" id="UP000550787"/>
    </source>
</evidence>
<sequence length="87" mass="9318">MIVTRPEFDALRADVKTLEGNQVKLETLLNVQQSTLTAIKEQGDRREARENQRDGAIKAAIWVAGILGPAGVGTILLTGAKALGIVH</sequence>
<organism evidence="1 2">
    <name type="scientific">Gluconacetobacter diazotrophicus</name>
    <name type="common">Acetobacter diazotrophicus</name>
    <dbReference type="NCBI Taxonomy" id="33996"/>
    <lineage>
        <taxon>Bacteria</taxon>
        <taxon>Pseudomonadati</taxon>
        <taxon>Pseudomonadota</taxon>
        <taxon>Alphaproteobacteria</taxon>
        <taxon>Acetobacterales</taxon>
        <taxon>Acetobacteraceae</taxon>
        <taxon>Gluconacetobacter</taxon>
    </lineage>
</organism>
<protein>
    <submittedName>
        <fullName evidence="1">Uncharacterized protein</fullName>
    </submittedName>
</protein>